<sequence>MKIRLFLLCVLSSLLLNANMASPVQEGTFGTRPFISQFVNILHENLRITIDEKFEYADFEVAYTINAEKSGTQIPLLFYASEYYENFEVTIDGKKVDLKRQEDFWDLYGIDKEKLINFEYLYTRNRAEVGEIENQFKHGRSEHISLNDFLYFETDISEGEHIIKVTYKATNWRFKHNRINEDSFRYALSPAKYWKSFGTLNITIDASNVKDEIAINIGTPKIGEINGVSTYHFNKLPVEIIEITRVPKLSGFTKFLLNIESFWLAIILMSFIVLYHVWKMYRFRKKHPKKKFSGPAFIGAIAIPIVFIFMLMLTTFWIDTSIGEPYASGRESYGAFFQFLYFPKYLLYYVIFSILVDFLFKKLHAKPKE</sequence>
<keyword evidence="1" id="KW-0472">Membrane</keyword>
<keyword evidence="2" id="KW-0732">Signal</keyword>
<dbReference type="Proteomes" id="UP000464657">
    <property type="component" value="Chromosome"/>
</dbReference>
<name>A0A7L4ZJN2_9FLAO</name>
<feature type="chain" id="PRO_5029630878" evidence="2">
    <location>
        <begin position="22"/>
        <end position="369"/>
    </location>
</feature>
<dbReference type="KEGG" id="kan:IMCC3317_22120"/>
<dbReference type="RefSeq" id="WP_160129515.1">
    <property type="nucleotide sequence ID" value="NZ_CP019288.1"/>
</dbReference>
<evidence type="ECO:0000313" key="3">
    <source>
        <dbReference type="EMBL" id="QHI36842.1"/>
    </source>
</evidence>
<proteinExistence type="predicted"/>
<dbReference type="OrthoDB" id="6655275at2"/>
<dbReference type="Gene3D" id="2.60.40.3680">
    <property type="match status" value="1"/>
</dbReference>
<feature type="signal peptide" evidence="2">
    <location>
        <begin position="1"/>
        <end position="21"/>
    </location>
</feature>
<evidence type="ECO:0000256" key="1">
    <source>
        <dbReference type="SAM" id="Phobius"/>
    </source>
</evidence>
<keyword evidence="4" id="KW-1185">Reference proteome</keyword>
<gene>
    <name evidence="3" type="ORF">IMCC3317_22120</name>
</gene>
<feature type="transmembrane region" description="Helical" evidence="1">
    <location>
        <begin position="338"/>
        <end position="360"/>
    </location>
</feature>
<evidence type="ECO:0000256" key="2">
    <source>
        <dbReference type="SAM" id="SignalP"/>
    </source>
</evidence>
<organism evidence="3 4">
    <name type="scientific">Kordia antarctica</name>
    <dbReference type="NCBI Taxonomy" id="1218801"/>
    <lineage>
        <taxon>Bacteria</taxon>
        <taxon>Pseudomonadati</taxon>
        <taxon>Bacteroidota</taxon>
        <taxon>Flavobacteriia</taxon>
        <taxon>Flavobacteriales</taxon>
        <taxon>Flavobacteriaceae</taxon>
        <taxon>Kordia</taxon>
    </lineage>
</organism>
<keyword evidence="1" id="KW-1133">Transmembrane helix</keyword>
<protein>
    <submittedName>
        <fullName evidence="3">Uncharacterized protein</fullName>
    </submittedName>
</protein>
<dbReference type="EMBL" id="CP019288">
    <property type="protein sequence ID" value="QHI36842.1"/>
    <property type="molecule type" value="Genomic_DNA"/>
</dbReference>
<reference evidence="3 4" key="1">
    <citation type="journal article" date="2013" name="Int. J. Syst. Evol. Microbiol.">
        <title>Kordia antarctica sp. nov., isolated from Antarctic seawater.</title>
        <authorList>
            <person name="Baek K."/>
            <person name="Choi A."/>
            <person name="Kang I."/>
            <person name="Lee K."/>
            <person name="Cho J.C."/>
        </authorList>
    </citation>
    <scope>NUCLEOTIDE SEQUENCE [LARGE SCALE GENOMIC DNA]</scope>
    <source>
        <strain evidence="3 4">IMCC3317</strain>
    </source>
</reference>
<dbReference type="AlphaFoldDB" id="A0A7L4ZJN2"/>
<feature type="transmembrane region" description="Helical" evidence="1">
    <location>
        <begin position="255"/>
        <end position="275"/>
    </location>
</feature>
<evidence type="ECO:0000313" key="4">
    <source>
        <dbReference type="Proteomes" id="UP000464657"/>
    </source>
</evidence>
<feature type="transmembrane region" description="Helical" evidence="1">
    <location>
        <begin position="296"/>
        <end position="318"/>
    </location>
</feature>
<keyword evidence="1" id="KW-0812">Transmembrane</keyword>
<accession>A0A7L4ZJN2</accession>